<feature type="region of interest" description="Disordered" evidence="1">
    <location>
        <begin position="127"/>
        <end position="163"/>
    </location>
</feature>
<accession>A0A565B192</accession>
<evidence type="ECO:0000313" key="2">
    <source>
        <dbReference type="EMBL" id="VVA95432.1"/>
    </source>
</evidence>
<evidence type="ECO:0000313" key="3">
    <source>
        <dbReference type="Proteomes" id="UP000489600"/>
    </source>
</evidence>
<feature type="compositionally biased region" description="Acidic residues" evidence="1">
    <location>
        <begin position="139"/>
        <end position="155"/>
    </location>
</feature>
<sequence length="163" mass="18658">MQETNKNSSPLINASSVNELVTKNPMLSPPGLFAPYQQQKHYINNMFQSRMTIELCTQLNLLQERSALCIKARDTFIEEAIEKNRETEMRLKKALAEVEFWKKSSHEKTVLCNDIASRLLTLKKREMRRKKVSERDLAEEAESSSGDNGDDDDLDTASSLMCK</sequence>
<dbReference type="EMBL" id="CABITT030000002">
    <property type="protein sequence ID" value="VVA95432.1"/>
    <property type="molecule type" value="Genomic_DNA"/>
</dbReference>
<keyword evidence="3" id="KW-1185">Reference proteome</keyword>
<organism evidence="2 3">
    <name type="scientific">Arabis nemorensis</name>
    <dbReference type="NCBI Taxonomy" id="586526"/>
    <lineage>
        <taxon>Eukaryota</taxon>
        <taxon>Viridiplantae</taxon>
        <taxon>Streptophyta</taxon>
        <taxon>Embryophyta</taxon>
        <taxon>Tracheophyta</taxon>
        <taxon>Spermatophyta</taxon>
        <taxon>Magnoliopsida</taxon>
        <taxon>eudicotyledons</taxon>
        <taxon>Gunneridae</taxon>
        <taxon>Pentapetalae</taxon>
        <taxon>rosids</taxon>
        <taxon>malvids</taxon>
        <taxon>Brassicales</taxon>
        <taxon>Brassicaceae</taxon>
        <taxon>Arabideae</taxon>
        <taxon>Arabis</taxon>
    </lineage>
</organism>
<reference evidence="2" key="1">
    <citation type="submission" date="2019-07" db="EMBL/GenBank/DDBJ databases">
        <authorList>
            <person name="Dittberner H."/>
        </authorList>
    </citation>
    <scope>NUCLEOTIDE SEQUENCE [LARGE SCALE GENOMIC DNA]</scope>
</reference>
<dbReference type="AlphaFoldDB" id="A0A565B192"/>
<gene>
    <name evidence="2" type="ORF">ANE_LOCUS5877</name>
</gene>
<dbReference type="OrthoDB" id="1049412at2759"/>
<name>A0A565B192_9BRAS</name>
<evidence type="ECO:0000256" key="1">
    <source>
        <dbReference type="SAM" id="MobiDB-lite"/>
    </source>
</evidence>
<comment type="caution">
    <text evidence="2">The sequence shown here is derived from an EMBL/GenBank/DDBJ whole genome shotgun (WGS) entry which is preliminary data.</text>
</comment>
<dbReference type="Proteomes" id="UP000489600">
    <property type="component" value="Unassembled WGS sequence"/>
</dbReference>
<protein>
    <submittedName>
        <fullName evidence="2">Uncharacterized protein</fullName>
    </submittedName>
</protein>
<proteinExistence type="predicted"/>